<dbReference type="GO" id="GO:0051537">
    <property type="term" value="F:2 iron, 2 sulfur cluster binding"/>
    <property type="evidence" value="ECO:0007669"/>
    <property type="project" value="UniProtKB-UniRule"/>
</dbReference>
<dbReference type="SUPFAM" id="SSF53335">
    <property type="entry name" value="S-adenosyl-L-methionine-dependent methyltransferases"/>
    <property type="match status" value="1"/>
</dbReference>
<keyword evidence="8 10" id="KW-0411">Iron-sulfur</keyword>
<name>A0A8H7QYZ1_9FUNG</name>
<feature type="binding site" evidence="10">
    <location>
        <position position="261"/>
    </location>
    <ligand>
        <name>[2Fe-2S] cluster</name>
        <dbReference type="ChEBI" id="CHEBI:190135"/>
    </ligand>
</feature>
<feature type="short sequence motif" description="Cx2C motif 1" evidence="10">
    <location>
        <begin position="298"/>
        <end position="301"/>
    </location>
</feature>
<comment type="similarity">
    <text evidence="2 10">Belongs to the anamorsin family.</text>
</comment>
<evidence type="ECO:0000256" key="3">
    <source>
        <dbReference type="ARBA" id="ARBA00022485"/>
    </source>
</evidence>
<accession>A0A8H7QYZ1</accession>
<dbReference type="Gene3D" id="3.40.50.150">
    <property type="entry name" value="Vaccinia Virus protein VP39"/>
    <property type="match status" value="1"/>
</dbReference>
<dbReference type="InterPro" id="IPR029063">
    <property type="entry name" value="SAM-dependent_MTases_sf"/>
</dbReference>
<feature type="binding site" evidence="10">
    <location>
        <position position="309"/>
    </location>
    <ligand>
        <name>[4Fe-4S] cluster</name>
        <dbReference type="ChEBI" id="CHEBI:49883"/>
    </ligand>
</feature>
<dbReference type="HAMAP" id="MF_03115">
    <property type="entry name" value="Anamorsin"/>
    <property type="match status" value="1"/>
</dbReference>
<dbReference type="Proteomes" id="UP000650833">
    <property type="component" value="Unassembled WGS sequence"/>
</dbReference>
<keyword evidence="4 10" id="KW-0963">Cytoplasm</keyword>
<evidence type="ECO:0000256" key="4">
    <source>
        <dbReference type="ARBA" id="ARBA00022490"/>
    </source>
</evidence>
<comment type="domain">
    <text evidence="10">The N-terminal domain has structural similarity with S-adenosyl-L-methionine-dependent methyltransferases, but does not bind S-adenosyl-L-methionine. It is required for correct assembly of the 2 Fe-S clusters.</text>
</comment>
<dbReference type="PANTHER" id="PTHR13273">
    <property type="entry name" value="ANAMORSIN"/>
    <property type="match status" value="1"/>
</dbReference>
<dbReference type="GO" id="GO:0005758">
    <property type="term" value="C:mitochondrial intermembrane space"/>
    <property type="evidence" value="ECO:0007669"/>
    <property type="project" value="UniProtKB-SubCell"/>
</dbReference>
<sequence length="340" mass="37599">MIEASVNNSILFTAPVTVNEASFMQVKNDTAQKVGNNGSVLFEVIERVANAPLGNNSFDRIYSNLFLPTVSIHTPIILSRYLATLKNGGQLTLQEPILLHNLSNTVCPISRKGEELVSLLKLAGFVDVIAKEILPVTDQDLNSFFQLWGVSQKELDKGMASRLSGKFGFIRLSAKKPSYNIGQKMTINFQKKPLKTTKAEKKKAWLVNTNDDDEGINMELEDEEGLLIEQDKIKPSKDSLIRPDDCNLIDGKRKACKGCTCGREEDDEEEGNVVALNLVEYIEEVIEIDPTPKENSGCGSCSLGDAFRCSTCPYMGMPAFNEGEKIQLGGMFEIDDIDDF</sequence>
<evidence type="ECO:0000259" key="11">
    <source>
        <dbReference type="Pfam" id="PF05093"/>
    </source>
</evidence>
<protein>
    <recommendedName>
        <fullName evidence="15">Anamorsin homolog</fullName>
    </recommendedName>
</protein>
<evidence type="ECO:0000313" key="14">
    <source>
        <dbReference type="Proteomes" id="UP000650833"/>
    </source>
</evidence>
<keyword evidence="9 10" id="KW-0496">Mitochondrion</keyword>
<comment type="cofactor">
    <cofactor evidence="10">
        <name>[2Fe-2S] cluster</name>
        <dbReference type="ChEBI" id="CHEBI:190135"/>
    </cofactor>
</comment>
<comment type="cofactor">
    <cofactor evidence="1 10">
        <name>[4Fe-4S] cluster</name>
        <dbReference type="ChEBI" id="CHEBI:49883"/>
    </cofactor>
</comment>
<dbReference type="InterPro" id="IPR049011">
    <property type="entry name" value="Anamorsin_N_metazoan"/>
</dbReference>
<comment type="subcellular location">
    <subcellularLocation>
        <location evidence="10">Cytoplasm</location>
    </subcellularLocation>
    <subcellularLocation>
        <location evidence="10">Mitochondrion intermembrane space</location>
    </subcellularLocation>
</comment>
<dbReference type="InterPro" id="IPR046408">
    <property type="entry name" value="CIAPIN1"/>
</dbReference>
<comment type="domain">
    <text evidence="10">The twin Cx2C motifs are involved in the recognition by the mitochondrial MIA40-ERV1 disulfide relay system. The formation of 2 disulfide bonds in the Cx2C motifs through dithiol/disulfide exchange reactions effectively traps the protein in the mitochondrial intermembrane space.</text>
</comment>
<proteinExistence type="inferred from homology"/>
<feature type="binding site" evidence="10">
    <location>
        <position position="312"/>
    </location>
    <ligand>
        <name>[4Fe-4S] cluster</name>
        <dbReference type="ChEBI" id="CHEBI:49883"/>
    </ligand>
</feature>
<evidence type="ECO:0000256" key="8">
    <source>
        <dbReference type="ARBA" id="ARBA00023014"/>
    </source>
</evidence>
<feature type="domain" description="Anamorsin C-terminal" evidence="11">
    <location>
        <begin position="241"/>
        <end position="328"/>
    </location>
</feature>
<dbReference type="InterPro" id="IPR007785">
    <property type="entry name" value="Anamorsin"/>
</dbReference>
<reference evidence="13" key="1">
    <citation type="submission" date="2020-12" db="EMBL/GenBank/DDBJ databases">
        <title>Metabolic potential, ecology and presence of endohyphal bacteria is reflected in genomic diversity of Mucoromycotina.</title>
        <authorList>
            <person name="Muszewska A."/>
            <person name="Okrasinska A."/>
            <person name="Steczkiewicz K."/>
            <person name="Drgas O."/>
            <person name="Orlowska M."/>
            <person name="Perlinska-Lenart U."/>
            <person name="Aleksandrzak-Piekarczyk T."/>
            <person name="Szatraj K."/>
            <person name="Zielenkiewicz U."/>
            <person name="Pilsyk S."/>
            <person name="Malc E."/>
            <person name="Mieczkowski P."/>
            <person name="Kruszewska J.S."/>
            <person name="Biernat P."/>
            <person name="Pawlowska J."/>
        </authorList>
    </citation>
    <scope>NUCLEOTIDE SEQUENCE</scope>
    <source>
        <strain evidence="13">CBS 226.32</strain>
    </source>
</reference>
<dbReference type="GO" id="GO:0046872">
    <property type="term" value="F:metal ion binding"/>
    <property type="evidence" value="ECO:0007669"/>
    <property type="project" value="UniProtKB-KW"/>
</dbReference>
<dbReference type="GO" id="GO:0009055">
    <property type="term" value="F:electron transfer activity"/>
    <property type="evidence" value="ECO:0007669"/>
    <property type="project" value="UniProtKB-UniRule"/>
</dbReference>
<evidence type="ECO:0000256" key="1">
    <source>
        <dbReference type="ARBA" id="ARBA00001966"/>
    </source>
</evidence>
<dbReference type="OrthoDB" id="311633at2759"/>
<keyword evidence="7 10" id="KW-0408">Iron</keyword>
<keyword evidence="5 10" id="KW-0001">2Fe-2S</keyword>
<dbReference type="GO" id="GO:0051539">
    <property type="term" value="F:4 iron, 4 sulfur cluster binding"/>
    <property type="evidence" value="ECO:0007669"/>
    <property type="project" value="UniProtKB-KW"/>
</dbReference>
<comment type="caution">
    <text evidence="10">Lacks conserved residue(s) required for the propagation of feature annotation.</text>
</comment>
<feature type="binding site" evidence="10">
    <location>
        <position position="246"/>
    </location>
    <ligand>
        <name>[2Fe-2S] cluster</name>
        <dbReference type="ChEBI" id="CHEBI:190135"/>
    </ligand>
</feature>
<feature type="binding site" evidence="10">
    <location>
        <position position="298"/>
    </location>
    <ligand>
        <name>[4Fe-4S] cluster</name>
        <dbReference type="ChEBI" id="CHEBI:49883"/>
    </ligand>
</feature>
<dbReference type="Pfam" id="PF20922">
    <property type="entry name" value="Anamorsin_N"/>
    <property type="match status" value="1"/>
</dbReference>
<gene>
    <name evidence="13" type="ORF">INT46_003888</name>
</gene>
<evidence type="ECO:0000256" key="5">
    <source>
        <dbReference type="ARBA" id="ARBA00022714"/>
    </source>
</evidence>
<feature type="domain" description="Anamorsin N-terminal" evidence="12">
    <location>
        <begin position="9"/>
        <end position="183"/>
    </location>
</feature>
<evidence type="ECO:0000256" key="9">
    <source>
        <dbReference type="ARBA" id="ARBA00023128"/>
    </source>
</evidence>
<dbReference type="EMBL" id="JAEPRC010000289">
    <property type="protein sequence ID" value="KAG2201311.1"/>
    <property type="molecule type" value="Genomic_DNA"/>
</dbReference>
<evidence type="ECO:0000256" key="6">
    <source>
        <dbReference type="ARBA" id="ARBA00022723"/>
    </source>
</evidence>
<keyword evidence="14" id="KW-1185">Reference proteome</keyword>
<evidence type="ECO:0000256" key="7">
    <source>
        <dbReference type="ARBA" id="ARBA00023004"/>
    </source>
</evidence>
<feature type="binding site" evidence="10">
    <location>
        <position position="301"/>
    </location>
    <ligand>
        <name>[4Fe-4S] cluster</name>
        <dbReference type="ChEBI" id="CHEBI:49883"/>
    </ligand>
</feature>
<feature type="binding site" evidence="10">
    <location>
        <position position="259"/>
    </location>
    <ligand>
        <name>[2Fe-2S] cluster</name>
        <dbReference type="ChEBI" id="CHEBI:190135"/>
    </ligand>
</feature>
<feature type="region of interest" description="Fe-S binding site B" evidence="10">
    <location>
        <begin position="298"/>
        <end position="312"/>
    </location>
</feature>
<evidence type="ECO:0000256" key="10">
    <source>
        <dbReference type="HAMAP-Rule" id="MF_03115"/>
    </source>
</evidence>
<evidence type="ECO:0000259" key="12">
    <source>
        <dbReference type="Pfam" id="PF20922"/>
    </source>
</evidence>
<keyword evidence="6 10" id="KW-0479">Metal-binding</keyword>
<dbReference type="AlphaFoldDB" id="A0A8H7QYZ1"/>
<comment type="caution">
    <text evidence="13">The sequence shown here is derived from an EMBL/GenBank/DDBJ whole genome shotgun (WGS) entry which is preliminary data.</text>
</comment>
<evidence type="ECO:0000313" key="13">
    <source>
        <dbReference type="EMBL" id="KAG2201311.1"/>
    </source>
</evidence>
<dbReference type="Pfam" id="PF05093">
    <property type="entry name" value="CIAPIN1"/>
    <property type="match status" value="1"/>
</dbReference>
<feature type="binding site" evidence="10">
    <location>
        <position position="256"/>
    </location>
    <ligand>
        <name>[2Fe-2S] cluster</name>
        <dbReference type="ChEBI" id="CHEBI:190135"/>
    </ligand>
</feature>
<feature type="short sequence motif" description="Cx2C motif 2" evidence="10">
    <location>
        <begin position="309"/>
        <end position="312"/>
    </location>
</feature>
<dbReference type="PANTHER" id="PTHR13273:SF14">
    <property type="entry name" value="ANAMORSIN"/>
    <property type="match status" value="1"/>
</dbReference>
<organism evidence="13 14">
    <name type="scientific">Mucor plumbeus</name>
    <dbReference type="NCBI Taxonomy" id="97098"/>
    <lineage>
        <taxon>Eukaryota</taxon>
        <taxon>Fungi</taxon>
        <taxon>Fungi incertae sedis</taxon>
        <taxon>Mucoromycota</taxon>
        <taxon>Mucoromycotina</taxon>
        <taxon>Mucoromycetes</taxon>
        <taxon>Mucorales</taxon>
        <taxon>Mucorineae</taxon>
        <taxon>Mucoraceae</taxon>
        <taxon>Mucor</taxon>
    </lineage>
</organism>
<keyword evidence="3 10" id="KW-0004">4Fe-4S</keyword>
<evidence type="ECO:0008006" key="15">
    <source>
        <dbReference type="Google" id="ProtNLM"/>
    </source>
</evidence>
<evidence type="ECO:0000256" key="2">
    <source>
        <dbReference type="ARBA" id="ARBA00008169"/>
    </source>
</evidence>
<dbReference type="GO" id="GO:0016226">
    <property type="term" value="P:iron-sulfur cluster assembly"/>
    <property type="evidence" value="ECO:0007669"/>
    <property type="project" value="UniProtKB-UniRule"/>
</dbReference>
<comment type="domain">
    <text evidence="10">The C-terminal domain binds 2 Fe-S clusters but is otherwise mostly in an intrinsically disordered conformation.</text>
</comment>